<evidence type="ECO:0000256" key="7">
    <source>
        <dbReference type="ARBA" id="ARBA00022989"/>
    </source>
</evidence>
<evidence type="ECO:0000256" key="6">
    <source>
        <dbReference type="ARBA" id="ARBA00022737"/>
    </source>
</evidence>
<feature type="region of interest" description="Disordered" evidence="10">
    <location>
        <begin position="560"/>
        <end position="600"/>
    </location>
</feature>
<feature type="transmembrane region" description="Helical" evidence="11">
    <location>
        <begin position="460"/>
        <end position="483"/>
    </location>
</feature>
<keyword evidence="2" id="KW-1003">Cell membrane</keyword>
<gene>
    <name evidence="14" type="primary">IGFALS</name>
    <name evidence="14" type="ORF">BLAG_LOCUS2595</name>
</gene>
<organism evidence="14 15">
    <name type="scientific">Branchiostoma lanceolatum</name>
    <name type="common">Common lancelet</name>
    <name type="synonym">Amphioxus lanceolatum</name>
    <dbReference type="NCBI Taxonomy" id="7740"/>
    <lineage>
        <taxon>Eukaryota</taxon>
        <taxon>Metazoa</taxon>
        <taxon>Chordata</taxon>
        <taxon>Cephalochordata</taxon>
        <taxon>Leptocardii</taxon>
        <taxon>Amphioxiformes</taxon>
        <taxon>Branchiostomatidae</taxon>
        <taxon>Branchiostoma</taxon>
    </lineage>
</organism>
<keyword evidence="6" id="KW-0677">Repeat</keyword>
<dbReference type="AlphaFoldDB" id="A0A8J9YMJ7"/>
<dbReference type="OrthoDB" id="6363818at2759"/>
<dbReference type="SMART" id="SM00369">
    <property type="entry name" value="LRR_TYP"/>
    <property type="match status" value="11"/>
</dbReference>
<protein>
    <submittedName>
        <fullName evidence="14">IGFALS protein</fullName>
    </submittedName>
</protein>
<dbReference type="FunFam" id="3.80.10.10:FF:001164">
    <property type="entry name" value="GH01279p"/>
    <property type="match status" value="1"/>
</dbReference>
<dbReference type="InterPro" id="IPR001611">
    <property type="entry name" value="Leu-rich_rpt"/>
</dbReference>
<dbReference type="SUPFAM" id="SSF52058">
    <property type="entry name" value="L domain-like"/>
    <property type="match status" value="1"/>
</dbReference>
<dbReference type="PANTHER" id="PTHR45712:SF22">
    <property type="entry name" value="INSULIN-LIKE GROWTH FACTOR-BINDING PROTEIN COMPLEX ACID LABILE SUBUNIT"/>
    <property type="match status" value="1"/>
</dbReference>
<dbReference type="InterPro" id="IPR000372">
    <property type="entry name" value="LRRNT"/>
</dbReference>
<keyword evidence="7 11" id="KW-1133">Transmembrane helix</keyword>
<dbReference type="EMBL" id="OV696695">
    <property type="protein sequence ID" value="CAH1237780.1"/>
    <property type="molecule type" value="Genomic_DNA"/>
</dbReference>
<comment type="subcellular location">
    <subcellularLocation>
        <location evidence="1">Cell membrane</location>
    </subcellularLocation>
</comment>
<keyword evidence="3" id="KW-0433">Leucine-rich repeat</keyword>
<keyword evidence="8 11" id="KW-0472">Membrane</keyword>
<name>A0A8J9YMJ7_BRALA</name>
<evidence type="ECO:0000256" key="12">
    <source>
        <dbReference type="SAM" id="SignalP"/>
    </source>
</evidence>
<dbReference type="Proteomes" id="UP000838412">
    <property type="component" value="Chromosome 10"/>
</dbReference>
<evidence type="ECO:0000256" key="1">
    <source>
        <dbReference type="ARBA" id="ARBA00004236"/>
    </source>
</evidence>
<feature type="compositionally biased region" description="Polar residues" evidence="10">
    <location>
        <begin position="560"/>
        <end position="585"/>
    </location>
</feature>
<evidence type="ECO:0000256" key="5">
    <source>
        <dbReference type="ARBA" id="ARBA00022729"/>
    </source>
</evidence>
<evidence type="ECO:0000259" key="13">
    <source>
        <dbReference type="SMART" id="SM00013"/>
    </source>
</evidence>
<keyword evidence="9" id="KW-0325">Glycoprotein</keyword>
<evidence type="ECO:0000256" key="4">
    <source>
        <dbReference type="ARBA" id="ARBA00022692"/>
    </source>
</evidence>
<dbReference type="Gene3D" id="3.80.10.10">
    <property type="entry name" value="Ribonuclease Inhibitor"/>
    <property type="match status" value="4"/>
</dbReference>
<feature type="domain" description="LRRNT" evidence="13">
    <location>
        <begin position="37"/>
        <end position="69"/>
    </location>
</feature>
<sequence>MAFGEHTVAFRGALRWSAVVLMLTCLSGLSVADRRAACPQACNCFPGTVFCSNRRLRAVPKGIPPSGMQRLYLDGNNLTLVPARAFLNYTELTNLDLSNSFIRNMAEGAFTGLNNLSFIRNMAEGAFTGLNNLRSLKINNNNMTTLRGSIFQGLYLLKSLNLKMNQLVDIFPEVFQGLYNLEHLYISENSVNVSTRLFRHLGNLRYLEMKDNGLKTIQGYSFQDLRGLYSLDVRGNALQNLEDYAFFGLESLRNLYVSENNLTTLGGEILRPCSDLIQLDLDHNHLTYIEPFTFKTLHKLKELNLNYNNLQQMDPDVFFGLEKLETLGLINNKLTSISDKAILPLETLNSVHVAGNPWACGCEMVGLWQLLDIVTVGLHILCQQPPKFKGRYLDDLELSELVDEDCVPSATFLPIPSRRPDAVTEVPRHDLPVFPTLAKAAKKDVLPRLFPSSRVEPKSYTPLIIGSSATVFLANLLVLALVYRLCLRRIKYSYPVSLLVLALVYRLCLRRVKCSYPGYPVMTITMSALSEPGSHLYHVNVSTPGMDLPKHLSSNTNLSHYSSNSDVEADTRSTTNLGHYSSNSDVEADTRSTVGVIDKD</sequence>
<proteinExistence type="predicted"/>
<keyword evidence="15" id="KW-1185">Reference proteome</keyword>
<dbReference type="PANTHER" id="PTHR45712">
    <property type="entry name" value="AGAP008170-PA"/>
    <property type="match status" value="1"/>
</dbReference>
<evidence type="ECO:0000256" key="8">
    <source>
        <dbReference type="ARBA" id="ARBA00023136"/>
    </source>
</evidence>
<accession>A0A8J9YMJ7</accession>
<dbReference type="Pfam" id="PF13855">
    <property type="entry name" value="LRR_8"/>
    <property type="match status" value="4"/>
</dbReference>
<keyword evidence="4 11" id="KW-0812">Transmembrane</keyword>
<dbReference type="Pfam" id="PF01462">
    <property type="entry name" value="LRRNT"/>
    <property type="match status" value="1"/>
</dbReference>
<dbReference type="SMART" id="SM00013">
    <property type="entry name" value="LRRNT"/>
    <property type="match status" value="1"/>
</dbReference>
<evidence type="ECO:0000256" key="9">
    <source>
        <dbReference type="ARBA" id="ARBA00023180"/>
    </source>
</evidence>
<feature type="signal peptide" evidence="12">
    <location>
        <begin position="1"/>
        <end position="32"/>
    </location>
</feature>
<evidence type="ECO:0000313" key="14">
    <source>
        <dbReference type="EMBL" id="CAH1237780.1"/>
    </source>
</evidence>
<dbReference type="InterPro" id="IPR032675">
    <property type="entry name" value="LRR_dom_sf"/>
</dbReference>
<evidence type="ECO:0000313" key="15">
    <source>
        <dbReference type="Proteomes" id="UP000838412"/>
    </source>
</evidence>
<feature type="chain" id="PRO_5035443527" evidence="12">
    <location>
        <begin position="33"/>
        <end position="600"/>
    </location>
</feature>
<dbReference type="GO" id="GO:0005615">
    <property type="term" value="C:extracellular space"/>
    <property type="evidence" value="ECO:0007669"/>
    <property type="project" value="TreeGrafter"/>
</dbReference>
<dbReference type="PROSITE" id="PS51450">
    <property type="entry name" value="LRR"/>
    <property type="match status" value="2"/>
</dbReference>
<reference evidence="14" key="1">
    <citation type="submission" date="2022-01" db="EMBL/GenBank/DDBJ databases">
        <authorList>
            <person name="Braso-Vives M."/>
        </authorList>
    </citation>
    <scope>NUCLEOTIDE SEQUENCE</scope>
</reference>
<dbReference type="FunFam" id="3.80.10.10:FF:001438">
    <property type="entry name" value="Uncharacterized protein"/>
    <property type="match status" value="1"/>
</dbReference>
<keyword evidence="5 12" id="KW-0732">Signal</keyword>
<evidence type="ECO:0000256" key="11">
    <source>
        <dbReference type="SAM" id="Phobius"/>
    </source>
</evidence>
<evidence type="ECO:0000256" key="10">
    <source>
        <dbReference type="SAM" id="MobiDB-lite"/>
    </source>
</evidence>
<dbReference type="GO" id="GO:0005886">
    <property type="term" value="C:plasma membrane"/>
    <property type="evidence" value="ECO:0007669"/>
    <property type="project" value="UniProtKB-SubCell"/>
</dbReference>
<dbReference type="InterPro" id="IPR003591">
    <property type="entry name" value="Leu-rich_rpt_typical-subtyp"/>
</dbReference>
<evidence type="ECO:0000256" key="2">
    <source>
        <dbReference type="ARBA" id="ARBA00022475"/>
    </source>
</evidence>
<evidence type="ECO:0000256" key="3">
    <source>
        <dbReference type="ARBA" id="ARBA00022614"/>
    </source>
</evidence>
<dbReference type="InterPro" id="IPR050333">
    <property type="entry name" value="SLRP"/>
</dbReference>